<keyword evidence="2" id="KW-1185">Reference proteome</keyword>
<gene>
    <name evidence="1" type="ORF">SAMN04488131_12613</name>
</gene>
<dbReference type="EMBL" id="FONQ01000026">
    <property type="protein sequence ID" value="SFF46314.1"/>
    <property type="molecule type" value="Genomic_DNA"/>
</dbReference>
<dbReference type="AlphaFoldDB" id="A0A1I2IVJ9"/>
<proteinExistence type="predicted"/>
<dbReference type="RefSeq" id="WP_091209209.1">
    <property type="nucleotide sequence ID" value="NZ_FONQ01000026.1"/>
</dbReference>
<dbReference type="OrthoDB" id="797757at2"/>
<dbReference type="Proteomes" id="UP000198596">
    <property type="component" value="Unassembled WGS sequence"/>
</dbReference>
<evidence type="ECO:0000313" key="1">
    <source>
        <dbReference type="EMBL" id="SFF46314.1"/>
    </source>
</evidence>
<name>A0A1I2IVJ9_9FLAO</name>
<evidence type="ECO:0000313" key="2">
    <source>
        <dbReference type="Proteomes" id="UP000198596"/>
    </source>
</evidence>
<protein>
    <submittedName>
        <fullName evidence="1">Uncharacterized protein</fullName>
    </submittedName>
</protein>
<organism evidence="1 2">
    <name type="scientific">Flavobacterium xueshanense</name>
    <dbReference type="NCBI Taxonomy" id="935223"/>
    <lineage>
        <taxon>Bacteria</taxon>
        <taxon>Pseudomonadati</taxon>
        <taxon>Bacteroidota</taxon>
        <taxon>Flavobacteriia</taxon>
        <taxon>Flavobacteriales</taxon>
        <taxon>Flavobacteriaceae</taxon>
        <taxon>Flavobacterium</taxon>
    </lineage>
</organism>
<sequence>MSEEAVTGNNASEGAKKVNTIPLIEAKKWAKRWKKKEGNYNKHHELNAFLIPKIDLLEVLTEDVDAVRAYIGIDDNGVEKLMIVGTKYDPLTKIYVDMITVGVGNEPAGQDDIYDFTTPCPNACDKNSPLNQ</sequence>
<reference evidence="2" key="1">
    <citation type="submission" date="2016-10" db="EMBL/GenBank/DDBJ databases">
        <authorList>
            <person name="Varghese N."/>
            <person name="Submissions S."/>
        </authorList>
    </citation>
    <scope>NUCLEOTIDE SEQUENCE [LARGE SCALE GENOMIC DNA]</scope>
    <source>
        <strain evidence="2">CGMCC 1.9227</strain>
    </source>
</reference>
<accession>A0A1I2IVJ9</accession>